<sequence length="67" mass="7723">MRFRFLTSQSGAVYPLSLVFFLSALSLLSHMVLLYAIEYQTYDSLENVHRNATIQLLMEIGQNKIPE</sequence>
<proteinExistence type="predicted"/>
<feature type="transmembrane region" description="Helical" evidence="1">
    <location>
        <begin position="12"/>
        <end position="37"/>
    </location>
</feature>
<organism evidence="2 3">
    <name type="scientific">Planococcus rifietoensis</name>
    <dbReference type="NCBI Taxonomy" id="200991"/>
    <lineage>
        <taxon>Bacteria</taxon>
        <taxon>Bacillati</taxon>
        <taxon>Bacillota</taxon>
        <taxon>Bacilli</taxon>
        <taxon>Bacillales</taxon>
        <taxon>Caryophanaceae</taxon>
        <taxon>Planococcus</taxon>
    </lineage>
</organism>
<evidence type="ECO:0000256" key="1">
    <source>
        <dbReference type="SAM" id="Phobius"/>
    </source>
</evidence>
<dbReference type="STRING" id="200991.AUC31_02420"/>
<reference evidence="2" key="1">
    <citation type="submission" date="2016-01" db="EMBL/GenBank/DDBJ databases">
        <title>Complete genome of Planococcus rifietoensis type strain M8.</title>
        <authorList>
            <person name="See-Too W.S."/>
        </authorList>
    </citation>
    <scope>NUCLEOTIDE SEQUENCE [LARGE SCALE GENOMIC DNA]</scope>
    <source>
        <strain evidence="2">M8</strain>
    </source>
</reference>
<protein>
    <submittedName>
        <fullName evidence="2">Uncharacterized protein</fullName>
    </submittedName>
</protein>
<keyword evidence="1" id="KW-0472">Membrane</keyword>
<accession>A0A0U2ZAI9</accession>
<keyword evidence="3" id="KW-1185">Reference proteome</keyword>
<name>A0A0U2ZAI9_9BACL</name>
<dbReference type="EMBL" id="CP013659">
    <property type="protein sequence ID" value="ALS74181.1"/>
    <property type="molecule type" value="Genomic_DNA"/>
</dbReference>
<dbReference type="Proteomes" id="UP000067683">
    <property type="component" value="Chromosome"/>
</dbReference>
<keyword evidence="1" id="KW-1133">Transmembrane helix</keyword>
<dbReference type="AlphaFoldDB" id="A0A0U2ZAI9"/>
<evidence type="ECO:0000313" key="3">
    <source>
        <dbReference type="Proteomes" id="UP000067683"/>
    </source>
</evidence>
<dbReference type="KEGG" id="prt:AUC31_02420"/>
<evidence type="ECO:0000313" key="2">
    <source>
        <dbReference type="EMBL" id="ALS74181.1"/>
    </source>
</evidence>
<keyword evidence="1" id="KW-0812">Transmembrane</keyword>
<gene>
    <name evidence="2" type="ORF">AUC31_02420</name>
</gene>